<name>A0A2N5VCK2_9BASI</name>
<feature type="compositionally biased region" description="Acidic residues" evidence="5">
    <location>
        <begin position="690"/>
        <end position="711"/>
    </location>
</feature>
<evidence type="ECO:0000256" key="2">
    <source>
        <dbReference type="ARBA" id="ARBA00010511"/>
    </source>
</evidence>
<dbReference type="Proteomes" id="UP000235388">
    <property type="component" value="Unassembled WGS sequence"/>
</dbReference>
<dbReference type="SUPFAM" id="SSF48371">
    <property type="entry name" value="ARM repeat"/>
    <property type="match status" value="1"/>
</dbReference>
<gene>
    <name evidence="7" type="ORF">PCANC_11478</name>
</gene>
<dbReference type="Pfam" id="PF08167">
    <property type="entry name" value="RIX1"/>
    <property type="match status" value="1"/>
</dbReference>
<comment type="caution">
    <text evidence="7">The sequence shown here is derived from an EMBL/GenBank/DDBJ whole genome shotgun (WGS) entry which is preliminary data.</text>
</comment>
<evidence type="ECO:0000256" key="3">
    <source>
        <dbReference type="ARBA" id="ARBA00021502"/>
    </source>
</evidence>
<dbReference type="AlphaFoldDB" id="A0A2N5VCK2"/>
<feature type="compositionally biased region" description="Acidic residues" evidence="5">
    <location>
        <begin position="812"/>
        <end position="823"/>
    </location>
</feature>
<dbReference type="PANTHER" id="PTHR34105">
    <property type="entry name" value="PROLINE-, GLUTAMIC ACID- AND LEUCINE-RICH PROTEIN 1"/>
    <property type="match status" value="1"/>
</dbReference>
<dbReference type="EMBL" id="PGCJ01000108">
    <property type="protein sequence ID" value="PLW47715.1"/>
    <property type="molecule type" value="Genomic_DNA"/>
</dbReference>
<dbReference type="STRING" id="200324.A0A2N5VCK2"/>
<feature type="region of interest" description="Disordered" evidence="5">
    <location>
        <begin position="573"/>
        <end position="593"/>
    </location>
</feature>
<evidence type="ECO:0000256" key="4">
    <source>
        <dbReference type="ARBA" id="ARBA00023242"/>
    </source>
</evidence>
<evidence type="ECO:0000256" key="1">
    <source>
        <dbReference type="ARBA" id="ARBA00004123"/>
    </source>
</evidence>
<sequence length="864" mass="93369">MGHPKYFETSLAVGVADWRFLWAEASMEYLLSTLLSTAEHPATHQQADDICAAFEHCSHSTKDQPDILPRWFNRIHSLLASKNQIHSALGARLARLTLQKDPYCITTQGARWILACQNYISRHPQQFDHVCLAHSIQLILIIFEWSSRWSDFAREHCDPKATITLARALMEIAQDHTAQDNKEVPALALRTLATLITRNASILRPLASQLQSLALTNLLSPDRLSHGATSLLTQLYQLSGKTDASSSWSKTIKATIGTMDILLDALLSPFLRESDLNPPRDAPLAPLEIPAQELVYSPHPTSSSSSSSTREENTHLASYRIPLLLGRTERLIHVLITMLSQPTERPVCIPLGELCFLVRRLLLLGKAHTHERADQAWKLAWDALGATVTLRVLGCRLVARLAECATSRLTPFASQMLTILASEIETNRNPVGGQQTRDVSVMYGTYARVVARCACNPEVLKTTLEPVLKTLLHDLQPIYGSAAPCATSSPPLPDPASSKQPKKSRKKNARYACDPAWNLAVVVDPLDLCVAERALDTLEILFGAIPYGFPTPYLTLCVREVLGLAGHPSFITGGSKQASTTSRKGGVLSRGAEGRSPGVGYAVRPSLRAKVLGCLVRCVPIQRLASQPLMGLGLAQSLAGILQALVAAQHGADAHLADLARQGQAALSLLARPRVPPVFPAAVHANLELDAEPVVESSDDDADSNDDEDLADAPPAPQHRAFSPTRHQPTHLAPPPAAATVPVAPLQPLAAAPVQPWKSSLSMLYSQDVDPSEAAAAGSAGRKRKPLDDDPDPLLRPPKKNAGLRPLTVEPDSSDDDEGDAEDGFVKLPQLTFDDDDDDEQEGEGGGGGGGGSGLDEEEERRAE</sequence>
<evidence type="ECO:0000256" key="5">
    <source>
        <dbReference type="SAM" id="MobiDB-lite"/>
    </source>
</evidence>
<dbReference type="OrthoDB" id="20900at2759"/>
<feature type="compositionally biased region" description="Acidic residues" evidence="5">
    <location>
        <begin position="833"/>
        <end position="843"/>
    </location>
</feature>
<evidence type="ECO:0000259" key="6">
    <source>
        <dbReference type="Pfam" id="PF08167"/>
    </source>
</evidence>
<keyword evidence="8" id="KW-1185">Reference proteome</keyword>
<feature type="compositionally biased region" description="Polar residues" evidence="5">
    <location>
        <begin position="573"/>
        <end position="583"/>
    </location>
</feature>
<comment type="similarity">
    <text evidence="2">Belongs to the RIX1/PELP1 family.</text>
</comment>
<feature type="domain" description="Pre-rRNA-processing protein RIX1 N-terminal" evidence="6">
    <location>
        <begin position="43"/>
        <end position="222"/>
    </location>
</feature>
<feature type="region of interest" description="Disordered" evidence="5">
    <location>
        <begin position="690"/>
        <end position="739"/>
    </location>
</feature>
<protein>
    <recommendedName>
        <fullName evidence="3">Pre-rRNA-processing protein RIX1</fullName>
    </recommendedName>
</protein>
<keyword evidence="4" id="KW-0539">Nucleus</keyword>
<organism evidence="7 8">
    <name type="scientific">Puccinia coronata f. sp. avenae</name>
    <dbReference type="NCBI Taxonomy" id="200324"/>
    <lineage>
        <taxon>Eukaryota</taxon>
        <taxon>Fungi</taxon>
        <taxon>Dikarya</taxon>
        <taxon>Basidiomycota</taxon>
        <taxon>Pucciniomycotina</taxon>
        <taxon>Pucciniomycetes</taxon>
        <taxon>Pucciniales</taxon>
        <taxon>Pucciniaceae</taxon>
        <taxon>Puccinia</taxon>
    </lineage>
</organism>
<accession>A0A2N5VCK2</accession>
<dbReference type="GO" id="GO:0005634">
    <property type="term" value="C:nucleus"/>
    <property type="evidence" value="ECO:0007669"/>
    <property type="project" value="UniProtKB-SubCell"/>
</dbReference>
<feature type="compositionally biased region" description="Gly residues" evidence="5">
    <location>
        <begin position="844"/>
        <end position="854"/>
    </location>
</feature>
<feature type="compositionally biased region" description="Acidic residues" evidence="5">
    <location>
        <begin position="855"/>
        <end position="864"/>
    </location>
</feature>
<feature type="region of interest" description="Disordered" evidence="5">
    <location>
        <begin position="486"/>
        <end position="505"/>
    </location>
</feature>
<comment type="subcellular location">
    <subcellularLocation>
        <location evidence="1">Nucleus</location>
    </subcellularLocation>
</comment>
<dbReference type="InterPro" id="IPR016024">
    <property type="entry name" value="ARM-type_fold"/>
</dbReference>
<dbReference type="InterPro" id="IPR012583">
    <property type="entry name" value="RIX1_N"/>
</dbReference>
<proteinExistence type="inferred from homology"/>
<dbReference type="GO" id="GO:0006364">
    <property type="term" value="P:rRNA processing"/>
    <property type="evidence" value="ECO:0007669"/>
    <property type="project" value="TreeGrafter"/>
</dbReference>
<feature type="region of interest" description="Disordered" evidence="5">
    <location>
        <begin position="772"/>
        <end position="864"/>
    </location>
</feature>
<evidence type="ECO:0000313" key="7">
    <source>
        <dbReference type="EMBL" id="PLW47715.1"/>
    </source>
</evidence>
<evidence type="ECO:0000313" key="8">
    <source>
        <dbReference type="Proteomes" id="UP000235388"/>
    </source>
</evidence>
<dbReference type="PANTHER" id="PTHR34105:SF1">
    <property type="entry name" value="PROLINE-, GLUTAMIC ACID- AND LEUCINE-RICH PROTEIN 1"/>
    <property type="match status" value="1"/>
</dbReference>
<reference evidence="7 8" key="1">
    <citation type="submission" date="2017-11" db="EMBL/GenBank/DDBJ databases">
        <title>De novo assembly and phasing of dikaryotic genomes from two isolates of Puccinia coronata f. sp. avenae, the causal agent of oat crown rust.</title>
        <authorList>
            <person name="Miller M.E."/>
            <person name="Zhang Y."/>
            <person name="Omidvar V."/>
            <person name="Sperschneider J."/>
            <person name="Schwessinger B."/>
            <person name="Raley C."/>
            <person name="Palmer J.M."/>
            <person name="Garnica D."/>
            <person name="Upadhyaya N."/>
            <person name="Rathjen J."/>
            <person name="Taylor J.M."/>
            <person name="Park R.F."/>
            <person name="Dodds P.N."/>
            <person name="Hirsch C.D."/>
            <person name="Kianian S.F."/>
            <person name="Figueroa M."/>
        </authorList>
    </citation>
    <scope>NUCLEOTIDE SEQUENCE [LARGE SCALE GENOMIC DNA]</scope>
    <source>
        <strain evidence="7">12NC29</strain>
    </source>
</reference>